<comment type="caution">
    <text evidence="4">The sequence shown here is derived from an EMBL/GenBank/DDBJ whole genome shotgun (WGS) entry which is preliminary data.</text>
</comment>
<accession>A0ABW3N3M3</accession>
<evidence type="ECO:0000256" key="2">
    <source>
        <dbReference type="SAM" id="SignalP"/>
    </source>
</evidence>
<evidence type="ECO:0000256" key="1">
    <source>
        <dbReference type="ARBA" id="ARBA00022729"/>
    </source>
</evidence>
<evidence type="ECO:0000259" key="3">
    <source>
        <dbReference type="Pfam" id="PF18962"/>
    </source>
</evidence>
<dbReference type="Proteomes" id="UP001597013">
    <property type="component" value="Unassembled WGS sequence"/>
</dbReference>
<sequence>MNTIFTRITVLLLAIHSTVLCQTLPTDISFNNNSWTESSSGVSLTGNEYTITGVSNGTRGVYLDVPVSNTYNIVYITAEIEITNIVYGDRVFKAPRVKIYEGGTSSLLIAENLTEHPEGTFYKVGVAVKKYNNLGINSLRVEFVMQSATGTMKIKNPEITHIKPAMEFAFPYAVPANPTYTLDIDTNSKHVFNNDLLSSNSHFRFLENQGGYSWSSPETLQIINDWFPQTNFRFPGGTVGNYYNWTTDKYHPQGSNGITINNHSTTFEFGYPGYKDICLTTNASSTLMFDVLIDSPTDSKNRYQSRLNDGLDVKWIELGNENFFSDQQGGNVTDVNSYIAHTTDMVTQLKMVNPNVKAAVCLEKDYYYSGSWNETIKQYTQTDDYFEAATFHNYNNSNAFLYSGSTVYRMMNSYKITEERVAKFGTNFPGKSALVTEWGVLSDDIPVNFTQTLASADVFLALEKGNQEGIVEQAGIHMLWKNNSYSESTLTFLDGGQMKLSALGVMYSSLFDVFKDNEVYDAYSSGPELETGLDGMYAKAVNTGTEYKIFAVNKLPVAATLNFKIDGVAYDGNYTIETFSEDITAELTTAYADNSSPWNSNTQTATAGNLNIPAYSINIVTIANTLGTEDLTTTSDVLVYPTLTEGLVNINSKTKINTIQLYNTLGRKVMSIDSPSDKIDVSAYSNGLYFLIIESSDNKITVEKIIIDK</sequence>
<dbReference type="InterPro" id="IPR017853">
    <property type="entry name" value="GH"/>
</dbReference>
<dbReference type="RefSeq" id="WP_386127959.1">
    <property type="nucleotide sequence ID" value="NZ_JBHTJL010000009.1"/>
</dbReference>
<dbReference type="EMBL" id="JBHTJL010000009">
    <property type="protein sequence ID" value="MFD1062262.1"/>
    <property type="molecule type" value="Genomic_DNA"/>
</dbReference>
<dbReference type="InterPro" id="IPR026444">
    <property type="entry name" value="Secre_tail"/>
</dbReference>
<feature type="domain" description="Secretion system C-terminal sorting" evidence="3">
    <location>
        <begin position="639"/>
        <end position="707"/>
    </location>
</feature>
<name>A0ABW3N3M3_9FLAO</name>
<feature type="chain" id="PRO_5046165156" evidence="2">
    <location>
        <begin position="22"/>
        <end position="709"/>
    </location>
</feature>
<gene>
    <name evidence="4" type="ORF">ACFQ1Q_03310</name>
</gene>
<evidence type="ECO:0000313" key="5">
    <source>
        <dbReference type="Proteomes" id="UP001597013"/>
    </source>
</evidence>
<dbReference type="NCBIfam" id="TIGR04183">
    <property type="entry name" value="Por_Secre_tail"/>
    <property type="match status" value="1"/>
</dbReference>
<evidence type="ECO:0000313" key="4">
    <source>
        <dbReference type="EMBL" id="MFD1062262.1"/>
    </source>
</evidence>
<dbReference type="Gene3D" id="3.20.20.80">
    <property type="entry name" value="Glycosidases"/>
    <property type="match status" value="1"/>
</dbReference>
<keyword evidence="5" id="KW-1185">Reference proteome</keyword>
<reference evidence="5" key="1">
    <citation type="journal article" date="2019" name="Int. J. Syst. Evol. Microbiol.">
        <title>The Global Catalogue of Microorganisms (GCM) 10K type strain sequencing project: providing services to taxonomists for standard genome sequencing and annotation.</title>
        <authorList>
            <consortium name="The Broad Institute Genomics Platform"/>
            <consortium name="The Broad Institute Genome Sequencing Center for Infectious Disease"/>
            <person name="Wu L."/>
            <person name="Ma J."/>
        </authorList>
    </citation>
    <scope>NUCLEOTIDE SEQUENCE [LARGE SCALE GENOMIC DNA]</scope>
    <source>
        <strain evidence="5">CCUG 62215</strain>
    </source>
</reference>
<proteinExistence type="predicted"/>
<keyword evidence="1 2" id="KW-0732">Signal</keyword>
<feature type="signal peptide" evidence="2">
    <location>
        <begin position="1"/>
        <end position="21"/>
    </location>
</feature>
<organism evidence="4 5">
    <name type="scientific">Winogradskyella litorisediminis</name>
    <dbReference type="NCBI Taxonomy" id="1156618"/>
    <lineage>
        <taxon>Bacteria</taxon>
        <taxon>Pseudomonadati</taxon>
        <taxon>Bacteroidota</taxon>
        <taxon>Flavobacteriia</taxon>
        <taxon>Flavobacteriales</taxon>
        <taxon>Flavobacteriaceae</taxon>
        <taxon>Winogradskyella</taxon>
    </lineage>
</organism>
<dbReference type="SUPFAM" id="SSF51445">
    <property type="entry name" value="(Trans)glycosidases"/>
    <property type="match status" value="1"/>
</dbReference>
<protein>
    <submittedName>
        <fullName evidence="4">T9SS type A sorting domain-containing protein</fullName>
    </submittedName>
</protein>
<dbReference type="Pfam" id="PF18962">
    <property type="entry name" value="Por_Secre_tail"/>
    <property type="match status" value="1"/>
</dbReference>